<comment type="caution">
    <text evidence="5">The sequence shown here is derived from an EMBL/GenBank/DDBJ whole genome shotgun (WGS) entry which is preliminary data.</text>
</comment>
<dbReference type="PROSITE" id="PS50893">
    <property type="entry name" value="ABC_TRANSPORTER_2"/>
    <property type="match status" value="1"/>
</dbReference>
<feature type="domain" description="ABC transporter" evidence="4">
    <location>
        <begin position="6"/>
        <end position="247"/>
    </location>
</feature>
<dbReference type="InterPro" id="IPR032823">
    <property type="entry name" value="BCA_ABC_TP_C"/>
</dbReference>
<proteinExistence type="predicted"/>
<dbReference type="InterPro" id="IPR003593">
    <property type="entry name" value="AAA+_ATPase"/>
</dbReference>
<accession>A0ABS6WQC9</accession>
<evidence type="ECO:0000313" key="6">
    <source>
        <dbReference type="Proteomes" id="UP001430804"/>
    </source>
</evidence>
<dbReference type="Proteomes" id="UP001430804">
    <property type="component" value="Unassembled WGS sequence"/>
</dbReference>
<dbReference type="PANTHER" id="PTHR45772">
    <property type="entry name" value="CONSERVED COMPONENT OF ABC TRANSPORTER FOR NATURAL AMINO ACIDS-RELATED"/>
    <property type="match status" value="1"/>
</dbReference>
<keyword evidence="2" id="KW-0547">Nucleotide-binding</keyword>
<keyword evidence="6" id="KW-1185">Reference proteome</keyword>
<evidence type="ECO:0000256" key="3">
    <source>
        <dbReference type="ARBA" id="ARBA00022840"/>
    </source>
</evidence>
<dbReference type="EMBL" id="JAHWQX010000003">
    <property type="protein sequence ID" value="MBW3098156.1"/>
    <property type="molecule type" value="Genomic_DNA"/>
</dbReference>
<evidence type="ECO:0000256" key="1">
    <source>
        <dbReference type="ARBA" id="ARBA00022448"/>
    </source>
</evidence>
<sequence>MNKPVLRAEGLELSFSGVKAADNVNLEVREGEFLAIIGSNGSGKTTFLNMCTGYLRPESGKVYLGDAAITGMAPRRIARRGIARAFQIPQLFTDQTLLTNVMLAIASRRGIFQGLRRLDRTAYIDEAHELLALFSLEDHAETIAGTLPEGLRKLADITLALALNPRLLLLDEPTSGVSALERFTLMEKLMAALKARQMTALFVEHDMEIVTRYADRVVVWDAGRIIAEGDPKQVLRDPQVIERVVGAV</sequence>
<name>A0ABS6WQC9_9HYPH</name>
<dbReference type="Pfam" id="PF00005">
    <property type="entry name" value="ABC_tran"/>
    <property type="match status" value="1"/>
</dbReference>
<protein>
    <submittedName>
        <fullName evidence="5">ATP-binding cassette domain-containing protein</fullName>
    </submittedName>
</protein>
<reference evidence="5" key="1">
    <citation type="submission" date="2021-07" db="EMBL/GenBank/DDBJ databases">
        <title>Pseudohoeflea marina sp. nov. a polyhydroxyalcanoate-producing bacterium.</title>
        <authorList>
            <person name="Zheng W."/>
            <person name="Yu S."/>
            <person name="Huang Y."/>
        </authorList>
    </citation>
    <scope>NUCLEOTIDE SEQUENCE</scope>
    <source>
        <strain evidence="5">DP4N28-3</strain>
    </source>
</reference>
<dbReference type="InterPro" id="IPR003439">
    <property type="entry name" value="ABC_transporter-like_ATP-bd"/>
</dbReference>
<keyword evidence="1" id="KW-0813">Transport</keyword>
<organism evidence="5 6">
    <name type="scientific">Pseudohoeflea coraliihabitans</name>
    <dbReference type="NCBI Taxonomy" id="2860393"/>
    <lineage>
        <taxon>Bacteria</taxon>
        <taxon>Pseudomonadati</taxon>
        <taxon>Pseudomonadota</taxon>
        <taxon>Alphaproteobacteria</taxon>
        <taxon>Hyphomicrobiales</taxon>
        <taxon>Rhizobiaceae</taxon>
        <taxon>Pseudohoeflea</taxon>
    </lineage>
</organism>
<dbReference type="RefSeq" id="WP_219202084.1">
    <property type="nucleotide sequence ID" value="NZ_JAHWQX010000003.1"/>
</dbReference>
<dbReference type="InterPro" id="IPR051120">
    <property type="entry name" value="ABC_AA/LPS_Transport"/>
</dbReference>
<dbReference type="SMART" id="SM00382">
    <property type="entry name" value="AAA"/>
    <property type="match status" value="1"/>
</dbReference>
<evidence type="ECO:0000259" key="4">
    <source>
        <dbReference type="PROSITE" id="PS50893"/>
    </source>
</evidence>
<gene>
    <name evidence="5" type="ORF">KY465_12790</name>
</gene>
<dbReference type="PANTHER" id="PTHR45772:SF7">
    <property type="entry name" value="AMINO ACID ABC TRANSPORTER ATP-BINDING PROTEIN"/>
    <property type="match status" value="1"/>
</dbReference>
<evidence type="ECO:0000256" key="2">
    <source>
        <dbReference type="ARBA" id="ARBA00022741"/>
    </source>
</evidence>
<dbReference type="Pfam" id="PF12399">
    <property type="entry name" value="BCA_ABC_TP_C"/>
    <property type="match status" value="1"/>
</dbReference>
<keyword evidence="3 5" id="KW-0067">ATP-binding</keyword>
<evidence type="ECO:0000313" key="5">
    <source>
        <dbReference type="EMBL" id="MBW3098156.1"/>
    </source>
</evidence>
<dbReference type="GO" id="GO:0005524">
    <property type="term" value="F:ATP binding"/>
    <property type="evidence" value="ECO:0007669"/>
    <property type="project" value="UniProtKB-KW"/>
</dbReference>